<name>B4VQV4_9CYAN</name>
<evidence type="ECO:0000313" key="1">
    <source>
        <dbReference type="EMBL" id="EDX75758.1"/>
    </source>
</evidence>
<evidence type="ECO:0000313" key="2">
    <source>
        <dbReference type="Proteomes" id="UP000003835"/>
    </source>
</evidence>
<dbReference type="AlphaFoldDB" id="B4VQV4"/>
<dbReference type="EMBL" id="DS989848">
    <property type="protein sequence ID" value="EDX75758.1"/>
    <property type="molecule type" value="Genomic_DNA"/>
</dbReference>
<dbReference type="STRING" id="118168.MC7420_6413"/>
<gene>
    <name evidence="1" type="ORF">MC7420_6413</name>
</gene>
<proteinExistence type="predicted"/>
<dbReference type="Proteomes" id="UP000003835">
    <property type="component" value="Unassembled WGS sequence"/>
</dbReference>
<keyword evidence="2" id="KW-1185">Reference proteome</keyword>
<reference evidence="1 2" key="1">
    <citation type="submission" date="2008-07" db="EMBL/GenBank/DDBJ databases">
        <authorList>
            <person name="Tandeau de Marsac N."/>
            <person name="Ferriera S."/>
            <person name="Johnson J."/>
            <person name="Kravitz S."/>
            <person name="Beeson K."/>
            <person name="Sutton G."/>
            <person name="Rogers Y.-H."/>
            <person name="Friedman R."/>
            <person name="Frazier M."/>
            <person name="Venter J.C."/>
        </authorList>
    </citation>
    <scope>NUCLEOTIDE SEQUENCE [LARGE SCALE GENOMIC DNA]</scope>
    <source>
        <strain evidence="1 2">PCC 7420</strain>
    </source>
</reference>
<accession>B4VQV4</accession>
<sequence>MESVGVHGVESNRQEARQRCIPTEPVLEPATDFSLSVYFIAVPRQGEDILYCSVPRSLFPNLNR</sequence>
<protein>
    <submittedName>
        <fullName evidence="1">Uncharacterized protein</fullName>
    </submittedName>
</protein>
<dbReference type="HOGENOM" id="CLU_2859978_0_0_3"/>
<organism evidence="1 2">
    <name type="scientific">Coleofasciculus chthonoplastes PCC 7420</name>
    <dbReference type="NCBI Taxonomy" id="118168"/>
    <lineage>
        <taxon>Bacteria</taxon>
        <taxon>Bacillati</taxon>
        <taxon>Cyanobacteriota</taxon>
        <taxon>Cyanophyceae</taxon>
        <taxon>Coleofasciculales</taxon>
        <taxon>Coleofasciculaceae</taxon>
        <taxon>Coleofasciculus</taxon>
    </lineage>
</organism>